<feature type="region of interest" description="Disordered" evidence="2">
    <location>
        <begin position="207"/>
        <end position="323"/>
    </location>
</feature>
<evidence type="ECO:0000256" key="3">
    <source>
        <dbReference type="SAM" id="SignalP"/>
    </source>
</evidence>
<proteinExistence type="predicted"/>
<keyword evidence="1" id="KW-0677">Repeat</keyword>
<evidence type="ECO:0000313" key="5">
    <source>
        <dbReference type="EMBL" id="MBC8536193.1"/>
    </source>
</evidence>
<feature type="signal peptide" evidence="3">
    <location>
        <begin position="1"/>
        <end position="24"/>
    </location>
</feature>
<dbReference type="Pfam" id="PF14504">
    <property type="entry name" value="CAP_assoc_N"/>
    <property type="match status" value="1"/>
</dbReference>
<dbReference type="Proteomes" id="UP000620366">
    <property type="component" value="Unassembled WGS sequence"/>
</dbReference>
<feature type="chain" id="PRO_5038070884" description="SLH domain-containing protein" evidence="3">
    <location>
        <begin position="25"/>
        <end position="563"/>
    </location>
</feature>
<protein>
    <recommendedName>
        <fullName evidence="4">SLH domain-containing protein</fullName>
    </recommendedName>
</protein>
<dbReference type="Gene3D" id="3.40.33.10">
    <property type="entry name" value="CAP"/>
    <property type="match status" value="1"/>
</dbReference>
<dbReference type="Pfam" id="PF00395">
    <property type="entry name" value="SLH"/>
    <property type="match status" value="1"/>
</dbReference>
<dbReference type="Pfam" id="PF00188">
    <property type="entry name" value="CAP"/>
    <property type="match status" value="1"/>
</dbReference>
<dbReference type="InterPro" id="IPR035940">
    <property type="entry name" value="CAP_sf"/>
</dbReference>
<keyword evidence="6" id="KW-1185">Reference proteome</keyword>
<dbReference type="EMBL" id="JACRSP010000002">
    <property type="protein sequence ID" value="MBC8536193.1"/>
    <property type="molecule type" value="Genomic_DNA"/>
</dbReference>
<dbReference type="RefSeq" id="WP_283243600.1">
    <property type="nucleotide sequence ID" value="NZ_JACRSP010000002.1"/>
</dbReference>
<evidence type="ECO:0000259" key="4">
    <source>
        <dbReference type="PROSITE" id="PS51272"/>
    </source>
</evidence>
<name>A0A926HUD9_9FIRM</name>
<reference evidence="5" key="1">
    <citation type="submission" date="2020-08" db="EMBL/GenBank/DDBJ databases">
        <title>Genome public.</title>
        <authorList>
            <person name="Liu C."/>
            <person name="Sun Q."/>
        </authorList>
    </citation>
    <scope>NUCLEOTIDE SEQUENCE</scope>
    <source>
        <strain evidence="5">BX7</strain>
    </source>
</reference>
<dbReference type="AlphaFoldDB" id="A0A926HUD9"/>
<organism evidence="5 6">
    <name type="scientific">Feifania hominis</name>
    <dbReference type="NCBI Taxonomy" id="2763660"/>
    <lineage>
        <taxon>Bacteria</taxon>
        <taxon>Bacillati</taxon>
        <taxon>Bacillota</taxon>
        <taxon>Clostridia</taxon>
        <taxon>Eubacteriales</taxon>
        <taxon>Feifaniaceae</taxon>
        <taxon>Feifania</taxon>
    </lineage>
</organism>
<dbReference type="InterPro" id="IPR029410">
    <property type="entry name" value="CAP_assoc"/>
</dbReference>
<dbReference type="PANTHER" id="PTHR31157">
    <property type="entry name" value="SCP DOMAIN-CONTAINING PROTEIN"/>
    <property type="match status" value="1"/>
</dbReference>
<sequence>MKRILTAWLLALSLIVTTALGAGAAVDEPQQQADALRTLELFTGTELGDELSRTPTRAEALCMLIRLLGKEEQALSGDYETPYTDSVEWAEPYLGYAYEAGIAFGISESEFGPSLPATNQQFVTMVLRVLGYDSTLDFLYDDAIDKAAEVGLIDGETAGFTRAEMVAVSYRALSCPQKGTQRTLIQSLVAQGVVDADTARGCGFSVPSAGSSGSGESSGSSGGNSGGSSGGNSGGSSDDDTATPAPPNVTPPSEDGGHNGGDEALPPAQSEPGENEDSPVTTPTPPAVDQTPTPPAGDSEPEPESPTEEPLPSGDGFQIGGVSVPLGATRSQLTSLLGSPSRTDPSQYGFSWLIYNRDYENFIMVGLQNDRVVAFYSNARNASYLGNRIGSQAVTTSAPAGYSMELFYDQHAGGVVNGILVLPSGASRSTSESILRAMELENVDLVSAERVRAGLSPVTYDERAASVARAHSADMIARGYFSHTNPDGQSPFDRMKAGGITYSYAAENIAQGYQTVFDVHSGWMNSLGHRTNILAPEYTLLGVGIAGGSGYSLTYTENFYTPR</sequence>
<gene>
    <name evidence="5" type="ORF">H8695_05740</name>
</gene>
<feature type="compositionally biased region" description="Gly residues" evidence="2">
    <location>
        <begin position="220"/>
        <end position="234"/>
    </location>
</feature>
<accession>A0A926HUD9</accession>
<feature type="domain" description="SLH" evidence="4">
    <location>
        <begin position="77"/>
        <end position="140"/>
    </location>
</feature>
<keyword evidence="3" id="KW-0732">Signal</keyword>
<evidence type="ECO:0000256" key="2">
    <source>
        <dbReference type="SAM" id="MobiDB-lite"/>
    </source>
</evidence>
<evidence type="ECO:0000256" key="1">
    <source>
        <dbReference type="ARBA" id="ARBA00022737"/>
    </source>
</evidence>
<dbReference type="PROSITE" id="PS51272">
    <property type="entry name" value="SLH"/>
    <property type="match status" value="1"/>
</dbReference>
<feature type="compositionally biased region" description="Low complexity" evidence="2">
    <location>
        <begin position="210"/>
        <end position="219"/>
    </location>
</feature>
<dbReference type="CDD" id="cd05379">
    <property type="entry name" value="CAP_bacterial"/>
    <property type="match status" value="1"/>
</dbReference>
<dbReference type="InterPro" id="IPR001119">
    <property type="entry name" value="SLH_dom"/>
</dbReference>
<dbReference type="InterPro" id="IPR014044">
    <property type="entry name" value="CAP_dom"/>
</dbReference>
<comment type="caution">
    <text evidence="5">The sequence shown here is derived from an EMBL/GenBank/DDBJ whole genome shotgun (WGS) entry which is preliminary data.</text>
</comment>
<evidence type="ECO:0000313" key="6">
    <source>
        <dbReference type="Proteomes" id="UP000620366"/>
    </source>
</evidence>
<dbReference type="PANTHER" id="PTHR31157:SF1">
    <property type="entry name" value="SCP DOMAIN-CONTAINING PROTEIN"/>
    <property type="match status" value="1"/>
</dbReference>
<dbReference type="SUPFAM" id="SSF55797">
    <property type="entry name" value="PR-1-like"/>
    <property type="match status" value="1"/>
</dbReference>